<evidence type="ECO:0000259" key="1">
    <source>
        <dbReference type="Pfam" id="PF20163"/>
    </source>
</evidence>
<sequence>GVARSAMEAFIVFSINLGAVLWAEVNLRGTENKTAQLYEGSCPMVYPLKTAIHLAINILSTLLLGCSDYTMQCMSAPTRKDVDHAYARYTWLDIGIHSPRNFVHVRRSRALL</sequence>
<dbReference type="PANTHER" id="PTHR35395">
    <property type="entry name" value="DUF6536 DOMAIN-CONTAINING PROTEIN"/>
    <property type="match status" value="1"/>
</dbReference>
<gene>
    <name evidence="2" type="ORF">K432DRAFT_310633</name>
</gene>
<feature type="non-terminal residue" evidence="2">
    <location>
        <position position="1"/>
    </location>
</feature>
<dbReference type="EMBL" id="KV745471">
    <property type="protein sequence ID" value="OCK74478.1"/>
    <property type="molecule type" value="Genomic_DNA"/>
</dbReference>
<dbReference type="PANTHER" id="PTHR35395:SF1">
    <property type="entry name" value="DUF6536 DOMAIN-CONTAINING PROTEIN"/>
    <property type="match status" value="1"/>
</dbReference>
<reference evidence="2 3" key="1">
    <citation type="journal article" date="2016" name="Nat. Commun.">
        <title>Ectomycorrhizal ecology is imprinted in the genome of the dominant symbiotic fungus Cenococcum geophilum.</title>
        <authorList>
            <consortium name="DOE Joint Genome Institute"/>
            <person name="Peter M."/>
            <person name="Kohler A."/>
            <person name="Ohm R.A."/>
            <person name="Kuo A."/>
            <person name="Krutzmann J."/>
            <person name="Morin E."/>
            <person name="Arend M."/>
            <person name="Barry K.W."/>
            <person name="Binder M."/>
            <person name="Choi C."/>
            <person name="Clum A."/>
            <person name="Copeland A."/>
            <person name="Grisel N."/>
            <person name="Haridas S."/>
            <person name="Kipfer T."/>
            <person name="LaButti K."/>
            <person name="Lindquist E."/>
            <person name="Lipzen A."/>
            <person name="Maire R."/>
            <person name="Meier B."/>
            <person name="Mihaltcheva S."/>
            <person name="Molinier V."/>
            <person name="Murat C."/>
            <person name="Poggeler S."/>
            <person name="Quandt C.A."/>
            <person name="Sperisen C."/>
            <person name="Tritt A."/>
            <person name="Tisserant E."/>
            <person name="Crous P.W."/>
            <person name="Henrissat B."/>
            <person name="Nehls U."/>
            <person name="Egli S."/>
            <person name="Spatafora J.W."/>
            <person name="Grigoriev I.V."/>
            <person name="Martin F.M."/>
        </authorList>
    </citation>
    <scope>NUCLEOTIDE SEQUENCE [LARGE SCALE GENOMIC DNA]</scope>
    <source>
        <strain evidence="2 3">CBS 459.81</strain>
    </source>
</reference>
<dbReference type="Proteomes" id="UP000250266">
    <property type="component" value="Unassembled WGS sequence"/>
</dbReference>
<evidence type="ECO:0000313" key="3">
    <source>
        <dbReference type="Proteomes" id="UP000250266"/>
    </source>
</evidence>
<evidence type="ECO:0000313" key="2">
    <source>
        <dbReference type="EMBL" id="OCK74478.1"/>
    </source>
</evidence>
<dbReference type="Pfam" id="PF20163">
    <property type="entry name" value="DUF6536"/>
    <property type="match status" value="1"/>
</dbReference>
<organism evidence="2 3">
    <name type="scientific">Lepidopterella palustris CBS 459.81</name>
    <dbReference type="NCBI Taxonomy" id="1314670"/>
    <lineage>
        <taxon>Eukaryota</taxon>
        <taxon>Fungi</taxon>
        <taxon>Dikarya</taxon>
        <taxon>Ascomycota</taxon>
        <taxon>Pezizomycotina</taxon>
        <taxon>Dothideomycetes</taxon>
        <taxon>Pleosporomycetidae</taxon>
        <taxon>Mytilinidiales</taxon>
        <taxon>Argynnaceae</taxon>
        <taxon>Lepidopterella</taxon>
    </lineage>
</organism>
<dbReference type="OrthoDB" id="5429634at2759"/>
<name>A0A8E2J9P8_9PEZI</name>
<keyword evidence="3" id="KW-1185">Reference proteome</keyword>
<protein>
    <recommendedName>
        <fullName evidence="1">DUF6536 domain-containing protein</fullName>
    </recommendedName>
</protein>
<dbReference type="AlphaFoldDB" id="A0A8E2J9P8"/>
<proteinExistence type="predicted"/>
<dbReference type="InterPro" id="IPR046623">
    <property type="entry name" value="DUF6536"/>
</dbReference>
<feature type="domain" description="DUF6536" evidence="1">
    <location>
        <begin position="2"/>
        <end position="112"/>
    </location>
</feature>
<accession>A0A8E2J9P8</accession>